<gene>
    <name evidence="1" type="ORF">BEH84_06053</name>
</gene>
<organism evidence="1 2">
    <name type="scientific">Eisenbergiella tayi</name>
    <dbReference type="NCBI Taxonomy" id="1432052"/>
    <lineage>
        <taxon>Bacteria</taxon>
        <taxon>Bacillati</taxon>
        <taxon>Bacillota</taxon>
        <taxon>Clostridia</taxon>
        <taxon>Lachnospirales</taxon>
        <taxon>Lachnospiraceae</taxon>
        <taxon>Eisenbergiella</taxon>
    </lineage>
</organism>
<protein>
    <submittedName>
        <fullName evidence="1">Uncharacterized protein</fullName>
    </submittedName>
</protein>
<dbReference type="PATRIC" id="fig|1432052.3.peg.6691"/>
<proteinExistence type="predicted"/>
<dbReference type="Proteomes" id="UP000095003">
    <property type="component" value="Unassembled WGS sequence"/>
</dbReference>
<dbReference type="OrthoDB" id="1684927at2"/>
<dbReference type="EMBL" id="MCGI01000008">
    <property type="protein sequence ID" value="ODM02822.1"/>
    <property type="molecule type" value="Genomic_DNA"/>
</dbReference>
<dbReference type="AlphaFoldDB" id="A0A1E3A243"/>
<name>A0A1E3A243_9FIRM</name>
<sequence length="177" mass="19552">MDTNFNQFFGMRQRPVFMSFTGVITHMEVAGGNMGNYDACAQMLTVENEAGNTVNFLFNPDTFVVDYATLYETMPVTVFYNGNAAAPLIYPPQYVAAVIAPQQEGQMVFVGYFNNLLMSSDQSLKLNLAPTTQVMTTNNQTYMGNPGNHTLVVLYSQTTRSIPAQTTPEKIIVLCGQ</sequence>
<evidence type="ECO:0000313" key="2">
    <source>
        <dbReference type="Proteomes" id="UP000095003"/>
    </source>
</evidence>
<dbReference type="GeneID" id="93304585"/>
<dbReference type="RefSeq" id="WP_009252978.1">
    <property type="nucleotide sequence ID" value="NZ_BAABXS010000001.1"/>
</dbReference>
<reference evidence="1 2" key="1">
    <citation type="submission" date="2016-07" db="EMBL/GenBank/DDBJ databases">
        <title>Characterization of isolates of Eisenbergiella tayi derived from blood cultures, using whole genome sequencing.</title>
        <authorList>
            <person name="Burdz T."/>
            <person name="Wiebe D."/>
            <person name="Huynh C."/>
            <person name="Bernard K."/>
        </authorList>
    </citation>
    <scope>NUCLEOTIDE SEQUENCE [LARGE SCALE GENOMIC DNA]</scope>
    <source>
        <strain evidence="1 2">NML 120489</strain>
    </source>
</reference>
<accession>A0A1E3A243</accession>
<comment type="caution">
    <text evidence="1">The sequence shown here is derived from an EMBL/GenBank/DDBJ whole genome shotgun (WGS) entry which is preliminary data.</text>
</comment>
<evidence type="ECO:0000313" key="1">
    <source>
        <dbReference type="EMBL" id="ODM02822.1"/>
    </source>
</evidence>